<keyword evidence="1" id="KW-1133">Transmembrane helix</keyword>
<dbReference type="AlphaFoldDB" id="A0A1Y2C6G3"/>
<keyword evidence="1" id="KW-0812">Transmembrane</keyword>
<protein>
    <submittedName>
        <fullName evidence="2">Uncharacterized protein</fullName>
    </submittedName>
</protein>
<evidence type="ECO:0000313" key="3">
    <source>
        <dbReference type="Proteomes" id="UP000193642"/>
    </source>
</evidence>
<evidence type="ECO:0000313" key="2">
    <source>
        <dbReference type="EMBL" id="ORY42632.1"/>
    </source>
</evidence>
<accession>A0A1Y2C6G3</accession>
<dbReference type="EMBL" id="MCGO01000028">
    <property type="protein sequence ID" value="ORY42632.1"/>
    <property type="molecule type" value="Genomic_DNA"/>
</dbReference>
<reference evidence="2 3" key="1">
    <citation type="submission" date="2016-07" db="EMBL/GenBank/DDBJ databases">
        <title>Pervasive Adenine N6-methylation of Active Genes in Fungi.</title>
        <authorList>
            <consortium name="DOE Joint Genome Institute"/>
            <person name="Mondo S.J."/>
            <person name="Dannebaum R.O."/>
            <person name="Kuo R.C."/>
            <person name="Labutti K."/>
            <person name="Haridas S."/>
            <person name="Kuo A."/>
            <person name="Salamov A."/>
            <person name="Ahrendt S.R."/>
            <person name="Lipzen A."/>
            <person name="Sullivan W."/>
            <person name="Andreopoulos W.B."/>
            <person name="Clum A."/>
            <person name="Lindquist E."/>
            <person name="Daum C."/>
            <person name="Ramamoorthy G.K."/>
            <person name="Gryganskyi A."/>
            <person name="Culley D."/>
            <person name="Magnuson J.K."/>
            <person name="James T.Y."/>
            <person name="O'Malley M.A."/>
            <person name="Stajich J.E."/>
            <person name="Spatafora J.W."/>
            <person name="Visel A."/>
            <person name="Grigoriev I.V."/>
        </authorList>
    </citation>
    <scope>NUCLEOTIDE SEQUENCE [LARGE SCALE GENOMIC DNA]</scope>
    <source>
        <strain evidence="2 3">JEL800</strain>
    </source>
</reference>
<evidence type="ECO:0000256" key="1">
    <source>
        <dbReference type="SAM" id="Phobius"/>
    </source>
</evidence>
<sequence>MTTVSASSLTRDLVLLLARDHNQNANNVLVLLIVVVYVSFGPAFAYPWMVPYLHSFPDVAARAIEATARIRVTDQTRRFIQRCQDDHPDLTRHLTMAQFVHLAALIATIQLDFETELVRVCVVPGFPEPQHIRRRVRLYVSDSFDSLCRRHFNHTRNWMPLVVIERANALEWVPQNHLTDLVIHFAPVLQGDRIFFHF</sequence>
<comment type="caution">
    <text evidence="2">The sequence shown here is derived from an EMBL/GenBank/DDBJ whole genome shotgun (WGS) entry which is preliminary data.</text>
</comment>
<organism evidence="2 3">
    <name type="scientific">Rhizoclosmatium globosum</name>
    <dbReference type="NCBI Taxonomy" id="329046"/>
    <lineage>
        <taxon>Eukaryota</taxon>
        <taxon>Fungi</taxon>
        <taxon>Fungi incertae sedis</taxon>
        <taxon>Chytridiomycota</taxon>
        <taxon>Chytridiomycota incertae sedis</taxon>
        <taxon>Chytridiomycetes</taxon>
        <taxon>Chytridiales</taxon>
        <taxon>Chytriomycetaceae</taxon>
        <taxon>Rhizoclosmatium</taxon>
    </lineage>
</organism>
<gene>
    <name evidence="2" type="ORF">BCR33DRAFT_786347</name>
</gene>
<name>A0A1Y2C6G3_9FUNG</name>
<proteinExistence type="predicted"/>
<dbReference type="Proteomes" id="UP000193642">
    <property type="component" value="Unassembled WGS sequence"/>
</dbReference>
<feature type="transmembrane region" description="Helical" evidence="1">
    <location>
        <begin position="28"/>
        <end position="49"/>
    </location>
</feature>
<keyword evidence="1" id="KW-0472">Membrane</keyword>
<keyword evidence="3" id="KW-1185">Reference proteome</keyword>